<keyword evidence="3" id="KW-1185">Reference proteome</keyword>
<proteinExistence type="predicted"/>
<dbReference type="SUPFAM" id="SSF55729">
    <property type="entry name" value="Acyl-CoA N-acyltransferases (Nat)"/>
    <property type="match status" value="1"/>
</dbReference>
<evidence type="ECO:0000313" key="2">
    <source>
        <dbReference type="EMBL" id="MFD1947681.1"/>
    </source>
</evidence>
<keyword evidence="2" id="KW-0808">Transferase</keyword>
<dbReference type="InterPro" id="IPR000182">
    <property type="entry name" value="GNAT_dom"/>
</dbReference>
<dbReference type="InterPro" id="IPR016181">
    <property type="entry name" value="Acyl_CoA_acyltransferase"/>
</dbReference>
<dbReference type="CDD" id="cd04301">
    <property type="entry name" value="NAT_SF"/>
    <property type="match status" value="1"/>
</dbReference>
<dbReference type="PROSITE" id="PS51186">
    <property type="entry name" value="GNAT"/>
    <property type="match status" value="1"/>
</dbReference>
<name>A0ABW4TRK0_9ACTN</name>
<gene>
    <name evidence="2" type="ORF">ACFSDE_12845</name>
</gene>
<dbReference type="Proteomes" id="UP001597351">
    <property type="component" value="Unassembled WGS sequence"/>
</dbReference>
<evidence type="ECO:0000313" key="3">
    <source>
        <dbReference type="Proteomes" id="UP001597351"/>
    </source>
</evidence>
<sequence length="279" mass="30061">MSSTDVDPEWSDRAERAEAAAFRRMIEDLPGEARELVGASVAQVADGVHTRVAHDPMGGYWNKALGFCEPVTEETVAEVVSGNRECGVSALAFALQPRVVPGDWSAIGERHGLTRGAVMVKFLGPAEPPADATTDLRVERVGVAHARTFAEVMADGFGVGWSAETEAMFAMTAGFDGDWATYAAFDDDRVVGVARMLVLPDLDTVALFGAATLAEARGRGAQTALMAARLAEARDRGITWAAADTWAEQLPDHPNPSQHNMVRIGLTEVHRRPHWVWRG</sequence>
<dbReference type="Gene3D" id="3.40.630.30">
    <property type="match status" value="1"/>
</dbReference>
<dbReference type="GO" id="GO:0016746">
    <property type="term" value="F:acyltransferase activity"/>
    <property type="evidence" value="ECO:0007669"/>
    <property type="project" value="UniProtKB-KW"/>
</dbReference>
<organism evidence="2 3">
    <name type="scientific">Nocardioides aestuarii</name>
    <dbReference type="NCBI Taxonomy" id="252231"/>
    <lineage>
        <taxon>Bacteria</taxon>
        <taxon>Bacillati</taxon>
        <taxon>Actinomycetota</taxon>
        <taxon>Actinomycetes</taxon>
        <taxon>Propionibacteriales</taxon>
        <taxon>Nocardioidaceae</taxon>
        <taxon>Nocardioides</taxon>
    </lineage>
</organism>
<reference evidence="3" key="1">
    <citation type="journal article" date="2019" name="Int. J. Syst. Evol. Microbiol.">
        <title>The Global Catalogue of Microorganisms (GCM) 10K type strain sequencing project: providing services to taxonomists for standard genome sequencing and annotation.</title>
        <authorList>
            <consortium name="The Broad Institute Genomics Platform"/>
            <consortium name="The Broad Institute Genome Sequencing Center for Infectious Disease"/>
            <person name="Wu L."/>
            <person name="Ma J."/>
        </authorList>
    </citation>
    <scope>NUCLEOTIDE SEQUENCE [LARGE SCALE GENOMIC DNA]</scope>
    <source>
        <strain evidence="3">CGMCC 1.12477</strain>
    </source>
</reference>
<feature type="domain" description="N-acetyltransferase" evidence="1">
    <location>
        <begin position="136"/>
        <end position="279"/>
    </location>
</feature>
<dbReference type="EMBL" id="JBHUGD010000003">
    <property type="protein sequence ID" value="MFD1947681.1"/>
    <property type="molecule type" value="Genomic_DNA"/>
</dbReference>
<keyword evidence="2" id="KW-0012">Acyltransferase</keyword>
<comment type="caution">
    <text evidence="2">The sequence shown here is derived from an EMBL/GenBank/DDBJ whole genome shotgun (WGS) entry which is preliminary data.</text>
</comment>
<dbReference type="Pfam" id="PF00583">
    <property type="entry name" value="Acetyltransf_1"/>
    <property type="match status" value="1"/>
</dbReference>
<evidence type="ECO:0000259" key="1">
    <source>
        <dbReference type="PROSITE" id="PS51186"/>
    </source>
</evidence>
<protein>
    <submittedName>
        <fullName evidence="2">GNAT family N-acetyltransferase</fullName>
        <ecNumber evidence="2">2.3.1.-</ecNumber>
    </submittedName>
</protein>
<dbReference type="RefSeq" id="WP_343918988.1">
    <property type="nucleotide sequence ID" value="NZ_BAAAJT010000002.1"/>
</dbReference>
<accession>A0ABW4TRK0</accession>
<dbReference type="EC" id="2.3.1.-" evidence="2"/>